<keyword evidence="2" id="KW-1185">Reference proteome</keyword>
<dbReference type="AlphaFoldDB" id="A0A4C1SF88"/>
<proteinExistence type="predicted"/>
<evidence type="ECO:0000313" key="2">
    <source>
        <dbReference type="Proteomes" id="UP000299102"/>
    </source>
</evidence>
<comment type="caution">
    <text evidence="1">The sequence shown here is derived from an EMBL/GenBank/DDBJ whole genome shotgun (WGS) entry which is preliminary data.</text>
</comment>
<gene>
    <name evidence="1" type="ORF">EVAR_63856_1</name>
</gene>
<dbReference type="Proteomes" id="UP000299102">
    <property type="component" value="Unassembled WGS sequence"/>
</dbReference>
<protein>
    <submittedName>
        <fullName evidence="1">Uncharacterized protein</fullName>
    </submittedName>
</protein>
<evidence type="ECO:0000313" key="1">
    <source>
        <dbReference type="EMBL" id="GBO99750.1"/>
    </source>
</evidence>
<sequence>MSKLKMGRGTKCRAATESEIENKSGVKMECGSGIRLYHKYMGKPGTRKGRTTSAGTASILSILHIYTVSSSDDALADDAFAHSAAFLKTWIKALQRGAGT</sequence>
<dbReference type="EMBL" id="BGZK01003304">
    <property type="protein sequence ID" value="GBO99750.1"/>
    <property type="molecule type" value="Genomic_DNA"/>
</dbReference>
<accession>A0A4C1SF88</accession>
<organism evidence="1 2">
    <name type="scientific">Eumeta variegata</name>
    <name type="common">Bagworm moth</name>
    <name type="synonym">Eumeta japonica</name>
    <dbReference type="NCBI Taxonomy" id="151549"/>
    <lineage>
        <taxon>Eukaryota</taxon>
        <taxon>Metazoa</taxon>
        <taxon>Ecdysozoa</taxon>
        <taxon>Arthropoda</taxon>
        <taxon>Hexapoda</taxon>
        <taxon>Insecta</taxon>
        <taxon>Pterygota</taxon>
        <taxon>Neoptera</taxon>
        <taxon>Endopterygota</taxon>
        <taxon>Lepidoptera</taxon>
        <taxon>Glossata</taxon>
        <taxon>Ditrysia</taxon>
        <taxon>Tineoidea</taxon>
        <taxon>Psychidae</taxon>
        <taxon>Oiketicinae</taxon>
        <taxon>Eumeta</taxon>
    </lineage>
</organism>
<reference evidence="1 2" key="1">
    <citation type="journal article" date="2019" name="Commun. Biol.">
        <title>The bagworm genome reveals a unique fibroin gene that provides high tensile strength.</title>
        <authorList>
            <person name="Kono N."/>
            <person name="Nakamura H."/>
            <person name="Ohtoshi R."/>
            <person name="Tomita M."/>
            <person name="Numata K."/>
            <person name="Arakawa K."/>
        </authorList>
    </citation>
    <scope>NUCLEOTIDE SEQUENCE [LARGE SCALE GENOMIC DNA]</scope>
</reference>
<name>A0A4C1SF88_EUMVA</name>